<dbReference type="InterPro" id="IPR025746">
    <property type="entry name" value="PilX_N_dom"/>
</dbReference>
<reference evidence="5" key="1">
    <citation type="submission" date="2017-02" db="EMBL/GenBank/DDBJ databases">
        <authorList>
            <person name="Daims H."/>
        </authorList>
    </citation>
    <scope>NUCLEOTIDE SEQUENCE [LARGE SCALE GENOMIC DNA]</scope>
</reference>
<dbReference type="Pfam" id="PF14341">
    <property type="entry name" value="PilX_N"/>
    <property type="match status" value="1"/>
</dbReference>
<proteinExistence type="predicted"/>
<name>A0A1R4H2Q4_9GAMM</name>
<evidence type="ECO:0000259" key="2">
    <source>
        <dbReference type="Pfam" id="PF13681"/>
    </source>
</evidence>
<sequence>MPANPLKYQAGVVLVTSLILLLLVTLIGITSVQMTSLEEKMAGNSKDQNLAFQFAEMALRAGEAHIEAIKTGGAGIRSFCDNTPGLFKSQTITVGGICKTQVPDPNVTSTWTDDSKSVAVQTESGLIAHQPRYFIAYTTFRAAVGSNPPTHGFTITARGSGAQGSTQVILRSYYGGEVKFP</sequence>
<organism evidence="4 5">
    <name type="scientific">Crenothrix polyspora</name>
    <dbReference type="NCBI Taxonomy" id="360316"/>
    <lineage>
        <taxon>Bacteria</taxon>
        <taxon>Pseudomonadati</taxon>
        <taxon>Pseudomonadota</taxon>
        <taxon>Gammaproteobacteria</taxon>
        <taxon>Methylococcales</taxon>
        <taxon>Crenotrichaceae</taxon>
        <taxon>Crenothrix</taxon>
    </lineage>
</organism>
<keyword evidence="1" id="KW-0472">Membrane</keyword>
<dbReference type="EMBL" id="FUKJ01000078">
    <property type="protein sequence ID" value="SJM90511.1"/>
    <property type="molecule type" value="Genomic_DNA"/>
</dbReference>
<gene>
    <name evidence="4" type="ORF">CRENPOLYSF2_1690012</name>
</gene>
<dbReference type="InterPro" id="IPR025205">
    <property type="entry name" value="PilX/PilW_C"/>
</dbReference>
<dbReference type="AlphaFoldDB" id="A0A1R4H2Q4"/>
<feature type="domain" description="PilX/PilW C-terminal" evidence="2">
    <location>
        <begin position="96"/>
        <end position="174"/>
    </location>
</feature>
<keyword evidence="5" id="KW-1185">Reference proteome</keyword>
<dbReference type="RefSeq" id="WP_179210135.1">
    <property type="nucleotide sequence ID" value="NZ_FUKJ01000078.1"/>
</dbReference>
<keyword evidence="1" id="KW-0812">Transmembrane</keyword>
<feature type="transmembrane region" description="Helical" evidence="1">
    <location>
        <begin position="12"/>
        <end position="32"/>
    </location>
</feature>
<dbReference type="Pfam" id="PF13681">
    <property type="entry name" value="PilX"/>
    <property type="match status" value="1"/>
</dbReference>
<evidence type="ECO:0000256" key="1">
    <source>
        <dbReference type="SAM" id="Phobius"/>
    </source>
</evidence>
<evidence type="ECO:0000313" key="4">
    <source>
        <dbReference type="EMBL" id="SJM90511.1"/>
    </source>
</evidence>
<evidence type="ECO:0000259" key="3">
    <source>
        <dbReference type="Pfam" id="PF14341"/>
    </source>
</evidence>
<feature type="domain" description="Type 4 fimbrial biogenesis protein PilX N-terminal" evidence="3">
    <location>
        <begin position="10"/>
        <end position="60"/>
    </location>
</feature>
<keyword evidence="1" id="KW-1133">Transmembrane helix</keyword>
<evidence type="ECO:0000313" key="5">
    <source>
        <dbReference type="Proteomes" id="UP000195442"/>
    </source>
</evidence>
<accession>A0A1R4H2Q4</accession>
<protein>
    <recommendedName>
        <fullName evidence="6">Tfp pilus assembly protein PilX</fullName>
    </recommendedName>
</protein>
<dbReference type="Proteomes" id="UP000195442">
    <property type="component" value="Unassembled WGS sequence"/>
</dbReference>
<evidence type="ECO:0008006" key="6">
    <source>
        <dbReference type="Google" id="ProtNLM"/>
    </source>
</evidence>